<protein>
    <submittedName>
        <fullName evidence="1">Uncharacterized protein</fullName>
    </submittedName>
</protein>
<gene>
    <name evidence="1" type="ORF">METZ01_LOCUS260657</name>
</gene>
<dbReference type="AlphaFoldDB" id="A0A382J9M8"/>
<feature type="non-terminal residue" evidence="1">
    <location>
        <position position="71"/>
    </location>
</feature>
<sequence length="71" mass="8450">MNKQNLVIYDFIELFSVLNEIKDNLNFNLLNVSKKEFEDLKLDHLNSFLIITKNKVPNLENQIVINNYPLR</sequence>
<reference evidence="1" key="1">
    <citation type="submission" date="2018-05" db="EMBL/GenBank/DDBJ databases">
        <authorList>
            <person name="Lanie J.A."/>
            <person name="Ng W.-L."/>
            <person name="Kazmierczak K.M."/>
            <person name="Andrzejewski T.M."/>
            <person name="Davidsen T.M."/>
            <person name="Wayne K.J."/>
            <person name="Tettelin H."/>
            <person name="Glass J.I."/>
            <person name="Rusch D."/>
            <person name="Podicherti R."/>
            <person name="Tsui H.-C.T."/>
            <person name="Winkler M.E."/>
        </authorList>
    </citation>
    <scope>NUCLEOTIDE SEQUENCE</scope>
</reference>
<accession>A0A382J9M8</accession>
<evidence type="ECO:0000313" key="1">
    <source>
        <dbReference type="EMBL" id="SVC07803.1"/>
    </source>
</evidence>
<name>A0A382J9M8_9ZZZZ</name>
<organism evidence="1">
    <name type="scientific">marine metagenome</name>
    <dbReference type="NCBI Taxonomy" id="408172"/>
    <lineage>
        <taxon>unclassified sequences</taxon>
        <taxon>metagenomes</taxon>
        <taxon>ecological metagenomes</taxon>
    </lineage>
</organism>
<dbReference type="EMBL" id="UINC01072283">
    <property type="protein sequence ID" value="SVC07803.1"/>
    <property type="molecule type" value="Genomic_DNA"/>
</dbReference>
<proteinExistence type="predicted"/>